<keyword evidence="35" id="KW-1185">Reference proteome</keyword>
<name>A0A2A9MLB0_BESBE</name>
<evidence type="ECO:0000259" key="33">
    <source>
        <dbReference type="PROSITE" id="PS50222"/>
    </source>
</evidence>
<dbReference type="VEuPathDB" id="ToxoDB:BESB_046090"/>
<dbReference type="RefSeq" id="XP_029220426.1">
    <property type="nucleotide sequence ID" value="XM_029363060.1"/>
</dbReference>
<evidence type="ECO:0000256" key="27">
    <source>
        <dbReference type="ARBA" id="ARBA00048679"/>
    </source>
</evidence>
<dbReference type="Pfam" id="PF00069">
    <property type="entry name" value="Pkinase"/>
    <property type="match status" value="1"/>
</dbReference>
<dbReference type="OrthoDB" id="40902at2759"/>
<evidence type="ECO:0000259" key="32">
    <source>
        <dbReference type="PROSITE" id="PS50011"/>
    </source>
</evidence>
<feature type="domain" description="EF-hand" evidence="33">
    <location>
        <begin position="571"/>
        <end position="606"/>
    </location>
</feature>
<evidence type="ECO:0000256" key="31">
    <source>
        <dbReference type="SAM" id="MobiDB-lite"/>
    </source>
</evidence>
<evidence type="ECO:0000313" key="35">
    <source>
        <dbReference type="Proteomes" id="UP000224006"/>
    </source>
</evidence>
<feature type="domain" description="EF-hand" evidence="33">
    <location>
        <begin position="469"/>
        <end position="504"/>
    </location>
</feature>
<evidence type="ECO:0000256" key="20">
    <source>
        <dbReference type="ARBA" id="ARBA00023069"/>
    </source>
</evidence>
<dbReference type="EC" id="2.7.11.1" evidence="5"/>
<dbReference type="GO" id="GO:0005524">
    <property type="term" value="F:ATP binding"/>
    <property type="evidence" value="ECO:0007669"/>
    <property type="project" value="UniProtKB-UniRule"/>
</dbReference>
<evidence type="ECO:0000256" key="8">
    <source>
        <dbReference type="ARBA" id="ARBA00022527"/>
    </source>
</evidence>
<evidence type="ECO:0000256" key="9">
    <source>
        <dbReference type="ARBA" id="ARBA00022553"/>
    </source>
</evidence>
<dbReference type="KEGG" id="bbes:BESB_046090"/>
<dbReference type="STRING" id="94643.A0A2A9MLB0"/>
<dbReference type="PROSITE" id="PS00018">
    <property type="entry name" value="EF_HAND_1"/>
    <property type="match status" value="4"/>
</dbReference>
<evidence type="ECO:0000256" key="13">
    <source>
        <dbReference type="ARBA" id="ARBA00022737"/>
    </source>
</evidence>
<keyword evidence="14 30" id="KW-0547">Nucleotide-binding</keyword>
<dbReference type="InterPro" id="IPR008271">
    <property type="entry name" value="Ser/Thr_kinase_AS"/>
</dbReference>
<proteinExistence type="inferred from homology"/>
<feature type="region of interest" description="Disordered" evidence="31">
    <location>
        <begin position="15"/>
        <end position="116"/>
    </location>
</feature>
<keyword evidence="22" id="KW-0564">Palmitate</keyword>
<evidence type="ECO:0000256" key="23">
    <source>
        <dbReference type="ARBA" id="ARBA00023273"/>
    </source>
</evidence>
<dbReference type="PANTHER" id="PTHR24349">
    <property type="entry name" value="SERINE/THREONINE-PROTEIN KINASE"/>
    <property type="match status" value="1"/>
</dbReference>
<evidence type="ECO:0000256" key="21">
    <source>
        <dbReference type="ARBA" id="ARBA00023136"/>
    </source>
</evidence>
<dbReference type="Gene3D" id="3.30.200.20">
    <property type="entry name" value="Phosphorylase Kinase, domain 1"/>
    <property type="match status" value="1"/>
</dbReference>
<keyword evidence="6" id="KW-1003">Cell membrane</keyword>
<dbReference type="FunFam" id="1.10.510.10:FF:000398">
    <property type="entry name" value="Calcium-dependent protein kinase 1"/>
    <property type="match status" value="1"/>
</dbReference>
<evidence type="ECO:0000256" key="18">
    <source>
        <dbReference type="ARBA" id="ARBA00022846"/>
    </source>
</evidence>
<dbReference type="PROSITE" id="PS50011">
    <property type="entry name" value="PROTEIN_KINASE_DOM"/>
    <property type="match status" value="1"/>
</dbReference>
<dbReference type="AlphaFoldDB" id="A0A2A9MLB0"/>
<gene>
    <name evidence="34" type="ORF">BESB_046090</name>
</gene>
<protein>
    <recommendedName>
        <fullName evidence="29">Calcium-dependent protein kinase 1</fullName>
        <ecNumber evidence="5">2.7.11.1</ecNumber>
    </recommendedName>
</protein>
<dbReference type="InterPro" id="IPR050205">
    <property type="entry name" value="CDPK_Ser/Thr_kinases"/>
</dbReference>
<dbReference type="GO" id="GO:0031514">
    <property type="term" value="C:motile cilium"/>
    <property type="evidence" value="ECO:0007669"/>
    <property type="project" value="UniProtKB-SubCell"/>
</dbReference>
<keyword evidence="12" id="KW-0479">Metal-binding</keyword>
<evidence type="ECO:0000256" key="26">
    <source>
        <dbReference type="ARBA" id="ARBA00047899"/>
    </source>
</evidence>
<dbReference type="Proteomes" id="UP000224006">
    <property type="component" value="Chromosome III"/>
</dbReference>
<dbReference type="InterPro" id="IPR002048">
    <property type="entry name" value="EF_hand_dom"/>
</dbReference>
<keyword evidence="21" id="KW-0472">Membrane</keyword>
<dbReference type="CDD" id="cd05117">
    <property type="entry name" value="STKc_CAMK"/>
    <property type="match status" value="1"/>
</dbReference>
<keyword evidence="18" id="KW-0282">Flagellum</keyword>
<dbReference type="InterPro" id="IPR011992">
    <property type="entry name" value="EF-hand-dom_pair"/>
</dbReference>
<evidence type="ECO:0000256" key="6">
    <source>
        <dbReference type="ARBA" id="ARBA00022475"/>
    </source>
</evidence>
<evidence type="ECO:0000256" key="14">
    <source>
        <dbReference type="ARBA" id="ARBA00022741"/>
    </source>
</evidence>
<dbReference type="Gene3D" id="1.10.510.10">
    <property type="entry name" value="Transferase(Phosphotransferase) domain 1"/>
    <property type="match status" value="1"/>
</dbReference>
<dbReference type="GO" id="GO:0005886">
    <property type="term" value="C:plasma membrane"/>
    <property type="evidence" value="ECO:0007669"/>
    <property type="project" value="UniProtKB-SubCell"/>
</dbReference>
<keyword evidence="7" id="KW-1032">Host cell membrane</keyword>
<dbReference type="GO" id="GO:0004674">
    <property type="term" value="F:protein serine/threonine kinase activity"/>
    <property type="evidence" value="ECO:0007669"/>
    <property type="project" value="UniProtKB-KW"/>
</dbReference>
<feature type="domain" description="Protein kinase" evidence="32">
    <location>
        <begin position="132"/>
        <end position="386"/>
    </location>
</feature>
<comment type="similarity">
    <text evidence="25">Belongs to the protein kinase superfamily. Ser/Thr protein kinase family. CDPK subfamily.</text>
</comment>
<dbReference type="PROSITE" id="PS50222">
    <property type="entry name" value="EF_HAND_2"/>
    <property type="match status" value="4"/>
</dbReference>
<dbReference type="InterPro" id="IPR011009">
    <property type="entry name" value="Kinase-like_dom_sf"/>
</dbReference>
<dbReference type="GO" id="GO:0020002">
    <property type="term" value="C:host cell plasma membrane"/>
    <property type="evidence" value="ECO:0007669"/>
    <property type="project" value="UniProtKB-SubCell"/>
</dbReference>
<keyword evidence="10" id="KW-0808">Transferase</keyword>
<evidence type="ECO:0000313" key="34">
    <source>
        <dbReference type="EMBL" id="PFH36417.1"/>
    </source>
</evidence>
<evidence type="ECO:0000256" key="30">
    <source>
        <dbReference type="PROSITE-ProRule" id="PRU10141"/>
    </source>
</evidence>
<feature type="compositionally biased region" description="Low complexity" evidence="31">
    <location>
        <begin position="96"/>
        <end position="112"/>
    </location>
</feature>
<evidence type="ECO:0000256" key="28">
    <source>
        <dbReference type="ARBA" id="ARBA00060437"/>
    </source>
</evidence>
<keyword evidence="19" id="KW-1043">Host membrane</keyword>
<dbReference type="FunFam" id="1.10.238.10:FF:000001">
    <property type="entry name" value="Calmodulin 1"/>
    <property type="match status" value="1"/>
</dbReference>
<evidence type="ECO:0000256" key="4">
    <source>
        <dbReference type="ARBA" id="ARBA00004425"/>
    </source>
</evidence>
<evidence type="ECO:0000256" key="16">
    <source>
        <dbReference type="ARBA" id="ARBA00022837"/>
    </source>
</evidence>
<evidence type="ECO:0000256" key="12">
    <source>
        <dbReference type="ARBA" id="ARBA00022723"/>
    </source>
</evidence>
<comment type="catalytic activity">
    <reaction evidence="27">
        <text>L-seryl-[protein] + ATP = O-phospho-L-seryl-[protein] + ADP + H(+)</text>
        <dbReference type="Rhea" id="RHEA:17989"/>
        <dbReference type="Rhea" id="RHEA-COMP:9863"/>
        <dbReference type="Rhea" id="RHEA-COMP:11604"/>
        <dbReference type="ChEBI" id="CHEBI:15378"/>
        <dbReference type="ChEBI" id="CHEBI:29999"/>
        <dbReference type="ChEBI" id="CHEBI:30616"/>
        <dbReference type="ChEBI" id="CHEBI:83421"/>
        <dbReference type="ChEBI" id="CHEBI:456216"/>
        <dbReference type="EC" id="2.7.11.1"/>
    </reaction>
</comment>
<feature type="binding site" evidence="30">
    <location>
        <position position="165"/>
    </location>
    <ligand>
        <name>ATP</name>
        <dbReference type="ChEBI" id="CHEBI:30616"/>
    </ligand>
</feature>
<dbReference type="SMART" id="SM00220">
    <property type="entry name" value="S_TKc"/>
    <property type="match status" value="1"/>
</dbReference>
<feature type="domain" description="EF-hand" evidence="33">
    <location>
        <begin position="505"/>
        <end position="540"/>
    </location>
</feature>
<dbReference type="FunFam" id="3.30.200.20:FF:000315">
    <property type="entry name" value="Calcium-dependent protein kinase 3"/>
    <property type="match status" value="1"/>
</dbReference>
<dbReference type="SUPFAM" id="SSF47473">
    <property type="entry name" value="EF-hand"/>
    <property type="match status" value="1"/>
</dbReference>
<dbReference type="PROSITE" id="PS00107">
    <property type="entry name" value="PROTEIN_KINASE_ATP"/>
    <property type="match status" value="1"/>
</dbReference>
<evidence type="ECO:0000256" key="29">
    <source>
        <dbReference type="ARBA" id="ARBA00068067"/>
    </source>
</evidence>
<evidence type="ECO:0000256" key="11">
    <source>
        <dbReference type="ARBA" id="ARBA00022707"/>
    </source>
</evidence>
<dbReference type="GO" id="GO:0020005">
    <property type="term" value="C:symbiont-containing vacuole membrane"/>
    <property type="evidence" value="ECO:0007669"/>
    <property type="project" value="UniProtKB-SubCell"/>
</dbReference>
<evidence type="ECO:0000256" key="1">
    <source>
        <dbReference type="ARBA" id="ARBA00001946"/>
    </source>
</evidence>
<dbReference type="GeneID" id="40309539"/>
<reference evidence="34 35" key="1">
    <citation type="submission" date="2017-09" db="EMBL/GenBank/DDBJ databases">
        <title>Genome sequencing of Besnoitia besnoiti strain Bb-Ger1.</title>
        <authorList>
            <person name="Schares G."/>
            <person name="Venepally P."/>
            <person name="Lorenzi H.A."/>
        </authorList>
    </citation>
    <scope>NUCLEOTIDE SEQUENCE [LARGE SCALE GENOMIC DNA]</scope>
    <source>
        <strain evidence="34 35">Bb-Ger1</strain>
    </source>
</reference>
<evidence type="ECO:0000256" key="7">
    <source>
        <dbReference type="ARBA" id="ARBA00022511"/>
    </source>
</evidence>
<keyword evidence="24" id="KW-0449">Lipoprotein</keyword>
<comment type="caution">
    <text evidence="34">The sequence shown here is derived from an EMBL/GenBank/DDBJ whole genome shotgun (WGS) entry which is preliminary data.</text>
</comment>
<dbReference type="EMBL" id="NWUJ01000003">
    <property type="protein sequence ID" value="PFH36417.1"/>
    <property type="molecule type" value="Genomic_DNA"/>
</dbReference>
<keyword evidence="17 30" id="KW-0067">ATP-binding</keyword>
<evidence type="ECO:0000256" key="10">
    <source>
        <dbReference type="ARBA" id="ARBA00022679"/>
    </source>
</evidence>
<evidence type="ECO:0000256" key="15">
    <source>
        <dbReference type="ARBA" id="ARBA00022777"/>
    </source>
</evidence>
<dbReference type="Pfam" id="PF13499">
    <property type="entry name" value="EF-hand_7"/>
    <property type="match status" value="2"/>
</dbReference>
<keyword evidence="8" id="KW-0723">Serine/threonine-protein kinase</keyword>
<evidence type="ECO:0000256" key="19">
    <source>
        <dbReference type="ARBA" id="ARBA00022870"/>
    </source>
</evidence>
<comment type="cofactor">
    <cofactor evidence="1">
        <name>Mg(2+)</name>
        <dbReference type="ChEBI" id="CHEBI:18420"/>
    </cofactor>
</comment>
<evidence type="ECO:0000256" key="17">
    <source>
        <dbReference type="ARBA" id="ARBA00022840"/>
    </source>
</evidence>
<dbReference type="SUPFAM" id="SSF56112">
    <property type="entry name" value="Protein kinase-like (PK-like)"/>
    <property type="match status" value="1"/>
</dbReference>
<sequence>MHNFPHCFCPPRTHQHAVPAESDSGPLLVQQDTGRRHRHGGLRSSRFSAATGHGRDSTGGSPRAVVGEQQGAGHDTYDQPTGGAVAPAGGLSEGDGAPYTGSSGTPSPTNSSKFRREGFIPSYNGPIADYYDVETKKLGQGTYGSVCRAVNKATKSVRAVKTIAKAKVKNVKRFRQEIAIMKSLNHPNIIKLFETFEDHKSIYLVLELCKGGELFDRIIEEGYFSEMYAGSLMRQIFAALYYIHQHGIAHRDLKPENFLFADKSKEAPLKIIDFGLAARAGPTTILSTKAGTPYYVAPQVLQGKYTYKCDMWSAGVIMYILLCGYPPFHGDNDAEILAKVKSGKFSFNEQDWKNICVEAKDLIRKLLTYDPAQRLTAEQALAHPWIKHYSTKANPTADTPLSNHILDNFRAFRAVSKLKKAALTVIAQQMSEGQIKALKNIFLALDEDGDGTLTINEIRAGLNKSGLKEMPPDLDALMQEVDSDGSGVIDYTEFIAASLDKRQYVQEDVCWAAFRVFDIDNNGRISADELAQVLLSADVQNMFPRRDALGTAGSEAAPIEDKKYAKEQHKQNVIEMKGLIKEVDRNGDGEIDFDEFMEMMRRGGPTSAPSSSSRVL</sequence>
<accession>A0A2A9MLB0</accession>
<dbReference type="PROSITE" id="PS00108">
    <property type="entry name" value="PROTEIN_KINASE_ST"/>
    <property type="match status" value="1"/>
</dbReference>
<evidence type="ECO:0000256" key="24">
    <source>
        <dbReference type="ARBA" id="ARBA00023288"/>
    </source>
</evidence>
<comment type="catalytic activity">
    <reaction evidence="26">
        <text>L-threonyl-[protein] + ATP = O-phospho-L-threonyl-[protein] + ADP + H(+)</text>
        <dbReference type="Rhea" id="RHEA:46608"/>
        <dbReference type="Rhea" id="RHEA-COMP:11060"/>
        <dbReference type="Rhea" id="RHEA-COMP:11605"/>
        <dbReference type="ChEBI" id="CHEBI:15378"/>
        <dbReference type="ChEBI" id="CHEBI:30013"/>
        <dbReference type="ChEBI" id="CHEBI:30616"/>
        <dbReference type="ChEBI" id="CHEBI:61977"/>
        <dbReference type="ChEBI" id="CHEBI:456216"/>
        <dbReference type="EC" id="2.7.11.1"/>
    </reaction>
</comment>
<dbReference type="GO" id="GO:0005509">
    <property type="term" value="F:calcium ion binding"/>
    <property type="evidence" value="ECO:0007669"/>
    <property type="project" value="InterPro"/>
</dbReference>
<evidence type="ECO:0000256" key="25">
    <source>
        <dbReference type="ARBA" id="ARBA00024334"/>
    </source>
</evidence>
<organism evidence="34 35">
    <name type="scientific">Besnoitia besnoiti</name>
    <name type="common">Apicomplexan protozoan</name>
    <dbReference type="NCBI Taxonomy" id="94643"/>
    <lineage>
        <taxon>Eukaryota</taxon>
        <taxon>Sar</taxon>
        <taxon>Alveolata</taxon>
        <taxon>Apicomplexa</taxon>
        <taxon>Conoidasida</taxon>
        <taxon>Coccidia</taxon>
        <taxon>Eucoccidiorida</taxon>
        <taxon>Eimeriorina</taxon>
        <taxon>Sarcocystidae</taxon>
        <taxon>Besnoitia</taxon>
    </lineage>
</organism>
<evidence type="ECO:0000256" key="2">
    <source>
        <dbReference type="ARBA" id="ARBA00004230"/>
    </source>
</evidence>
<keyword evidence="23" id="KW-0966">Cell projection</keyword>
<keyword evidence="9" id="KW-0597">Phosphoprotein</keyword>
<keyword evidence="11" id="KW-0519">Myristate</keyword>
<keyword evidence="20" id="KW-0969">Cilium</keyword>
<keyword evidence="15 34" id="KW-0418">Kinase</keyword>
<keyword evidence="16" id="KW-0106">Calcium</keyword>
<dbReference type="SMART" id="SM00054">
    <property type="entry name" value="EFh"/>
    <property type="match status" value="4"/>
</dbReference>
<feature type="domain" description="EF-hand" evidence="33">
    <location>
        <begin position="433"/>
        <end position="468"/>
    </location>
</feature>
<dbReference type="InterPro" id="IPR018247">
    <property type="entry name" value="EF_Hand_1_Ca_BS"/>
</dbReference>
<evidence type="ECO:0000256" key="5">
    <source>
        <dbReference type="ARBA" id="ARBA00012513"/>
    </source>
</evidence>
<keyword evidence="13" id="KW-0677">Repeat</keyword>
<evidence type="ECO:0000256" key="22">
    <source>
        <dbReference type="ARBA" id="ARBA00023139"/>
    </source>
</evidence>
<dbReference type="Gene3D" id="1.10.238.10">
    <property type="entry name" value="EF-hand"/>
    <property type="match status" value="3"/>
</dbReference>
<evidence type="ECO:0000256" key="3">
    <source>
        <dbReference type="ARBA" id="ARBA00004342"/>
    </source>
</evidence>
<dbReference type="InterPro" id="IPR017441">
    <property type="entry name" value="Protein_kinase_ATP_BS"/>
</dbReference>
<comment type="subcellular location">
    <subcellularLocation>
        <location evidence="3">Cell membrane</location>
        <topology evidence="3">Lipid-anchor</topology>
        <orientation evidence="3">Cytoplasmic side</orientation>
    </subcellularLocation>
    <subcellularLocation>
        <location evidence="2">Cell projection</location>
        <location evidence="2">Cilium</location>
        <location evidence="2">Flagellum</location>
    </subcellularLocation>
    <subcellularLocation>
        <location evidence="4">Host cell membrane</location>
        <topology evidence="4">Lipid-anchor</topology>
    </subcellularLocation>
    <subcellularLocation>
        <location evidence="28">Parasitophorous vacuole membrane</location>
        <topology evidence="28">Lipid-anchor</topology>
    </subcellularLocation>
</comment>
<dbReference type="InterPro" id="IPR000719">
    <property type="entry name" value="Prot_kinase_dom"/>
</dbReference>